<dbReference type="InterPro" id="IPR046796">
    <property type="entry name" value="Transposase_32_dom"/>
</dbReference>
<reference evidence="3" key="1">
    <citation type="submission" date="2013-06" db="EMBL/GenBank/DDBJ databases">
        <title>Draft Genome Sequence of a Mulberry Tree, Morus notabilis C.K. Schn.</title>
        <authorList>
            <person name="He N."/>
            <person name="Zhao S."/>
        </authorList>
    </citation>
    <scope>NUCLEOTIDE SEQUENCE</scope>
</reference>
<feature type="domain" description="Putative plant transposon protein" evidence="2">
    <location>
        <begin position="1"/>
        <end position="64"/>
    </location>
</feature>
<dbReference type="AlphaFoldDB" id="W9SCT7"/>
<organism evidence="3 4">
    <name type="scientific">Morus notabilis</name>
    <dbReference type="NCBI Taxonomy" id="981085"/>
    <lineage>
        <taxon>Eukaryota</taxon>
        <taxon>Viridiplantae</taxon>
        <taxon>Streptophyta</taxon>
        <taxon>Embryophyta</taxon>
        <taxon>Tracheophyta</taxon>
        <taxon>Spermatophyta</taxon>
        <taxon>Magnoliopsida</taxon>
        <taxon>eudicotyledons</taxon>
        <taxon>Gunneridae</taxon>
        <taxon>Pentapetalae</taxon>
        <taxon>rosids</taxon>
        <taxon>fabids</taxon>
        <taxon>Rosales</taxon>
        <taxon>Moraceae</taxon>
        <taxon>Moreae</taxon>
        <taxon>Morus</taxon>
    </lineage>
</organism>
<sequence length="201" mass="22633">MPTSHEHHVYTNRAALLFAICKGWSIDIGVVIRDHLVKSHEARVTGDHTHPCLITRLCRNAGVPIDLTEPLRPCGALIDKSSIDNFVKCPGGRHIESGLGFELYDNNDAPRPPTLLPWLCILGGRNQIQRVSAQQTSALQERERIREENRHRQPSRTHTHREEAGPSSAPDMTHHIPSIEDVYRMTVQQGKNLTELQAKLN</sequence>
<evidence type="ECO:0000313" key="3">
    <source>
        <dbReference type="EMBL" id="EXC25758.1"/>
    </source>
</evidence>
<evidence type="ECO:0000313" key="4">
    <source>
        <dbReference type="Proteomes" id="UP000030645"/>
    </source>
</evidence>
<keyword evidence="4" id="KW-1185">Reference proteome</keyword>
<name>W9SCT7_9ROSA</name>
<dbReference type="EMBL" id="KE346083">
    <property type="protein sequence ID" value="EXC25758.1"/>
    <property type="molecule type" value="Genomic_DNA"/>
</dbReference>
<gene>
    <name evidence="3" type="ORF">L484_004057</name>
</gene>
<protein>
    <recommendedName>
        <fullName evidence="2">Putative plant transposon protein domain-containing protein</fullName>
    </recommendedName>
</protein>
<evidence type="ECO:0000256" key="1">
    <source>
        <dbReference type="SAM" id="MobiDB-lite"/>
    </source>
</evidence>
<dbReference type="eggNOG" id="ENOG502SCSA">
    <property type="taxonomic scope" value="Eukaryota"/>
</dbReference>
<proteinExistence type="predicted"/>
<accession>W9SCT7</accession>
<feature type="compositionally biased region" description="Basic and acidic residues" evidence="1">
    <location>
        <begin position="140"/>
        <end position="151"/>
    </location>
</feature>
<evidence type="ECO:0000259" key="2">
    <source>
        <dbReference type="Pfam" id="PF20167"/>
    </source>
</evidence>
<dbReference type="Proteomes" id="UP000030645">
    <property type="component" value="Unassembled WGS sequence"/>
</dbReference>
<dbReference type="Pfam" id="PF20167">
    <property type="entry name" value="Transposase_32"/>
    <property type="match status" value="1"/>
</dbReference>
<feature type="region of interest" description="Disordered" evidence="1">
    <location>
        <begin position="135"/>
        <end position="174"/>
    </location>
</feature>